<evidence type="ECO:0000313" key="3">
    <source>
        <dbReference type="Proteomes" id="UP001255416"/>
    </source>
</evidence>
<dbReference type="EMBL" id="JASMWN010000011">
    <property type="protein sequence ID" value="MDU9004961.1"/>
    <property type="molecule type" value="Genomic_DNA"/>
</dbReference>
<comment type="caution">
    <text evidence="2">The sequence shown here is derived from an EMBL/GenBank/DDBJ whole genome shotgun (WGS) entry which is preliminary data.</text>
</comment>
<evidence type="ECO:0000256" key="1">
    <source>
        <dbReference type="SAM" id="SignalP"/>
    </source>
</evidence>
<proteinExistence type="predicted"/>
<organism evidence="2 3">
    <name type="scientific">Sedimentitalea todarodis</name>
    <dbReference type="NCBI Taxonomy" id="1631240"/>
    <lineage>
        <taxon>Bacteria</taxon>
        <taxon>Pseudomonadati</taxon>
        <taxon>Pseudomonadota</taxon>
        <taxon>Alphaproteobacteria</taxon>
        <taxon>Rhodobacterales</taxon>
        <taxon>Paracoccaceae</taxon>
        <taxon>Sedimentitalea</taxon>
    </lineage>
</organism>
<gene>
    <name evidence="2" type="ORF">QO231_13995</name>
</gene>
<dbReference type="RefSeq" id="WP_316777458.1">
    <property type="nucleotide sequence ID" value="NZ_JASMWN010000011.1"/>
</dbReference>
<feature type="signal peptide" evidence="1">
    <location>
        <begin position="1"/>
        <end position="20"/>
    </location>
</feature>
<accession>A0ABU3VFK8</accession>
<dbReference type="InterPro" id="IPR032347">
    <property type="entry name" value="DUF4864"/>
</dbReference>
<dbReference type="Pfam" id="PF16156">
    <property type="entry name" value="DUF4864"/>
    <property type="match status" value="1"/>
</dbReference>
<protein>
    <submittedName>
        <fullName evidence="2">DUF4864 domain-containing protein</fullName>
    </submittedName>
</protein>
<name>A0ABU3VFK8_9RHOB</name>
<keyword evidence="1" id="KW-0732">Signal</keyword>
<keyword evidence="3" id="KW-1185">Reference proteome</keyword>
<feature type="chain" id="PRO_5046196575" evidence="1">
    <location>
        <begin position="21"/>
        <end position="133"/>
    </location>
</feature>
<sequence length="133" mass="14826">MRQLLLSFIVCIGLAGSAVAQSREITGTIDAQIEAFQNDDLVRAFSYASPGIRQVFQTPESFGAMVRGGFPMVWRPAEVQYLELREVAGNLWQKVRITDAAGRVHVLDYQMVNLESIWKINAVQILDVPESTV</sequence>
<evidence type="ECO:0000313" key="2">
    <source>
        <dbReference type="EMBL" id="MDU9004961.1"/>
    </source>
</evidence>
<reference evidence="3" key="1">
    <citation type="submission" date="2023-05" db="EMBL/GenBank/DDBJ databases">
        <title>Sedimentitalea sp. nov. JM2-8.</title>
        <authorList>
            <person name="Huang J."/>
        </authorList>
    </citation>
    <scope>NUCLEOTIDE SEQUENCE [LARGE SCALE GENOMIC DNA]</scope>
    <source>
        <strain evidence="3">KHS03</strain>
    </source>
</reference>
<dbReference type="Proteomes" id="UP001255416">
    <property type="component" value="Unassembled WGS sequence"/>
</dbReference>